<keyword evidence="9" id="KW-1185">Reference proteome</keyword>
<feature type="signal peptide" evidence="4">
    <location>
        <begin position="1"/>
        <end position="24"/>
    </location>
</feature>
<dbReference type="Pfam" id="PF25973">
    <property type="entry name" value="BSH_CzcB"/>
    <property type="match status" value="1"/>
</dbReference>
<dbReference type="OrthoDB" id="9806939at2"/>
<dbReference type="Pfam" id="PF25954">
    <property type="entry name" value="Beta-barrel_RND_2"/>
    <property type="match status" value="1"/>
</dbReference>
<dbReference type="NCBIfam" id="TIGR01730">
    <property type="entry name" value="RND_mfp"/>
    <property type="match status" value="1"/>
</dbReference>
<feature type="chain" id="PRO_5011741560" evidence="4">
    <location>
        <begin position="25"/>
        <end position="362"/>
    </location>
</feature>
<dbReference type="GO" id="GO:0015562">
    <property type="term" value="F:efflux transmembrane transporter activity"/>
    <property type="evidence" value="ECO:0007669"/>
    <property type="project" value="TreeGrafter"/>
</dbReference>
<reference evidence="9" key="1">
    <citation type="submission" date="2016-10" db="EMBL/GenBank/DDBJ databases">
        <authorList>
            <person name="Varghese N."/>
            <person name="Submissions S."/>
        </authorList>
    </citation>
    <scope>NUCLEOTIDE SEQUENCE [LARGE SCALE GENOMIC DNA]</scope>
    <source>
        <strain evidence="9">DSM 23317</strain>
    </source>
</reference>
<dbReference type="PROSITE" id="PS51257">
    <property type="entry name" value="PROKAR_LIPOPROTEIN"/>
    <property type="match status" value="1"/>
</dbReference>
<sequence length="362" mass="40079">MNCRLSVTALSLILILTACGQAPANDTGADTPETAQTSETDQSIVTLPVETRNVVSGTVASYYSSTAILEAPEEAMVVSRVPGIITHIAVEEGDKVVAGQLLASIESERYRYNLNKAQAELDVIDQELNRLKKIANKQLVSEETMAKLEFRRLSAIADRDLAALQLKESRAVAPFDGVVAKRLVKRGNMAEQYKELFYVVRQDELHGILYLPEQELSQVRKGQLAQLILGANDQRFEARVERISPIVDSNTGTFKVTLTVPNDQGQLKAGMFAKAKLKYDSHDNALVIPRTALLRQDQGHAVYVVEEGKARRRQVELGFEDEGRVEILSGLSLQDKVVVRGQHQLKEDAHVEVIEPLQLAQR</sequence>
<dbReference type="FunFam" id="2.40.420.20:FF:000006">
    <property type="entry name" value="RND family efflux transporter MFP subunit"/>
    <property type="match status" value="1"/>
</dbReference>
<dbReference type="Gene3D" id="2.40.30.170">
    <property type="match status" value="1"/>
</dbReference>
<evidence type="ECO:0000259" key="6">
    <source>
        <dbReference type="Pfam" id="PF25973"/>
    </source>
</evidence>
<accession>A0A1G8NVE7</accession>
<dbReference type="Proteomes" id="UP000199527">
    <property type="component" value="Unassembled WGS sequence"/>
</dbReference>
<protein>
    <submittedName>
        <fullName evidence="8">RND family efflux transporter, MFP subunit</fullName>
    </submittedName>
</protein>
<dbReference type="Gene3D" id="2.40.420.20">
    <property type="match status" value="1"/>
</dbReference>
<evidence type="ECO:0000313" key="9">
    <source>
        <dbReference type="Proteomes" id="UP000199527"/>
    </source>
</evidence>
<dbReference type="InterPro" id="IPR006143">
    <property type="entry name" value="RND_pump_MFP"/>
</dbReference>
<dbReference type="PANTHER" id="PTHR30469:SF38">
    <property type="entry name" value="HLYD FAMILY SECRETION PROTEIN"/>
    <property type="match status" value="1"/>
</dbReference>
<feature type="domain" description="CzcB-like barrel-sandwich hybrid" evidence="6">
    <location>
        <begin position="74"/>
        <end position="199"/>
    </location>
</feature>
<feature type="domain" description="YknX-like C-terminal permuted SH3-like" evidence="7">
    <location>
        <begin position="285"/>
        <end position="353"/>
    </location>
</feature>
<evidence type="ECO:0000256" key="1">
    <source>
        <dbReference type="ARBA" id="ARBA00009477"/>
    </source>
</evidence>
<evidence type="ECO:0000313" key="8">
    <source>
        <dbReference type="EMBL" id="SDI84173.1"/>
    </source>
</evidence>
<keyword evidence="3" id="KW-0175">Coiled coil</keyword>
<evidence type="ECO:0000259" key="5">
    <source>
        <dbReference type="Pfam" id="PF25954"/>
    </source>
</evidence>
<keyword evidence="4" id="KW-0732">Signal</keyword>
<evidence type="ECO:0000256" key="3">
    <source>
        <dbReference type="SAM" id="Coils"/>
    </source>
</evidence>
<organism evidence="8 9">
    <name type="scientific">Ferrimonas sediminum</name>
    <dbReference type="NCBI Taxonomy" id="718193"/>
    <lineage>
        <taxon>Bacteria</taxon>
        <taxon>Pseudomonadati</taxon>
        <taxon>Pseudomonadota</taxon>
        <taxon>Gammaproteobacteria</taxon>
        <taxon>Alteromonadales</taxon>
        <taxon>Ferrimonadaceae</taxon>
        <taxon>Ferrimonas</taxon>
    </lineage>
</organism>
<keyword evidence="2" id="KW-0813">Transport</keyword>
<dbReference type="AlphaFoldDB" id="A0A1G8NVE7"/>
<proteinExistence type="inferred from homology"/>
<dbReference type="RefSeq" id="WP_090363270.1">
    <property type="nucleotide sequence ID" value="NZ_FNEM01000003.1"/>
</dbReference>
<evidence type="ECO:0000256" key="2">
    <source>
        <dbReference type="ARBA" id="ARBA00022448"/>
    </source>
</evidence>
<dbReference type="SUPFAM" id="SSF111369">
    <property type="entry name" value="HlyD-like secretion proteins"/>
    <property type="match status" value="1"/>
</dbReference>
<dbReference type="Gene3D" id="2.40.50.100">
    <property type="match status" value="1"/>
</dbReference>
<feature type="coiled-coil region" evidence="3">
    <location>
        <begin position="107"/>
        <end position="134"/>
    </location>
</feature>
<name>A0A1G8NVE7_9GAMM</name>
<dbReference type="Gene3D" id="1.10.287.470">
    <property type="entry name" value="Helix hairpin bin"/>
    <property type="match status" value="1"/>
</dbReference>
<dbReference type="Pfam" id="PF25989">
    <property type="entry name" value="YknX_C"/>
    <property type="match status" value="1"/>
</dbReference>
<evidence type="ECO:0000259" key="7">
    <source>
        <dbReference type="Pfam" id="PF25989"/>
    </source>
</evidence>
<gene>
    <name evidence="8" type="ORF">SAMN04488540_103247</name>
</gene>
<dbReference type="InterPro" id="IPR058647">
    <property type="entry name" value="BSH_CzcB-like"/>
</dbReference>
<dbReference type="GO" id="GO:1990281">
    <property type="term" value="C:efflux pump complex"/>
    <property type="evidence" value="ECO:0007669"/>
    <property type="project" value="TreeGrafter"/>
</dbReference>
<feature type="domain" description="CusB-like beta-barrel" evidence="5">
    <location>
        <begin position="211"/>
        <end position="278"/>
    </location>
</feature>
<dbReference type="PANTHER" id="PTHR30469">
    <property type="entry name" value="MULTIDRUG RESISTANCE PROTEIN MDTA"/>
    <property type="match status" value="1"/>
</dbReference>
<dbReference type="InterPro" id="IPR058637">
    <property type="entry name" value="YknX-like_C"/>
</dbReference>
<evidence type="ECO:0000256" key="4">
    <source>
        <dbReference type="SAM" id="SignalP"/>
    </source>
</evidence>
<dbReference type="InterPro" id="IPR058792">
    <property type="entry name" value="Beta-barrel_RND_2"/>
</dbReference>
<comment type="similarity">
    <text evidence="1">Belongs to the membrane fusion protein (MFP) (TC 8.A.1) family.</text>
</comment>
<dbReference type="EMBL" id="FNEM01000003">
    <property type="protein sequence ID" value="SDI84173.1"/>
    <property type="molecule type" value="Genomic_DNA"/>
</dbReference>